<dbReference type="WBParaSite" id="BPAG_0001441501-mRNA-1">
    <property type="protein sequence ID" value="BPAG_0001441501-mRNA-1"/>
    <property type="gene ID" value="BPAG_0001441501"/>
</dbReference>
<gene>
    <name evidence="1" type="ORF">BPAG_LOCUS14343</name>
</gene>
<proteinExistence type="predicted"/>
<dbReference type="AlphaFoldDB" id="A0A0N4TZE5"/>
<protein>
    <submittedName>
        <fullName evidence="3">Secreted protein</fullName>
    </submittedName>
</protein>
<accession>A0A0N4TZE5</accession>
<dbReference type="Proteomes" id="UP000278627">
    <property type="component" value="Unassembled WGS sequence"/>
</dbReference>
<sequence>MCLLLPHFKIHRGTSMLSRSIRNTSQPPNQPARITTPPCHHYYVHIDCTVLTMRRMRLLTTTGAHSTARLPVFAFLSACHLLLPYCQAISIYAKSLQSIRL</sequence>
<evidence type="ECO:0000313" key="2">
    <source>
        <dbReference type="Proteomes" id="UP000278627"/>
    </source>
</evidence>
<keyword evidence="2" id="KW-1185">Reference proteome</keyword>
<evidence type="ECO:0000313" key="1">
    <source>
        <dbReference type="EMBL" id="VDN95528.1"/>
    </source>
</evidence>
<organism evidence="3">
    <name type="scientific">Brugia pahangi</name>
    <name type="common">Filarial nematode worm</name>
    <dbReference type="NCBI Taxonomy" id="6280"/>
    <lineage>
        <taxon>Eukaryota</taxon>
        <taxon>Metazoa</taxon>
        <taxon>Ecdysozoa</taxon>
        <taxon>Nematoda</taxon>
        <taxon>Chromadorea</taxon>
        <taxon>Rhabditida</taxon>
        <taxon>Spirurina</taxon>
        <taxon>Spiruromorpha</taxon>
        <taxon>Filarioidea</taxon>
        <taxon>Onchocercidae</taxon>
        <taxon>Brugia</taxon>
    </lineage>
</organism>
<reference evidence="3" key="1">
    <citation type="submission" date="2017-02" db="UniProtKB">
        <authorList>
            <consortium name="WormBaseParasite"/>
        </authorList>
    </citation>
    <scope>IDENTIFICATION</scope>
</reference>
<name>A0A0N4TZE5_BRUPA</name>
<evidence type="ECO:0000313" key="3">
    <source>
        <dbReference type="WBParaSite" id="BPAG_0001441501-mRNA-1"/>
    </source>
</evidence>
<dbReference type="EMBL" id="UZAD01013617">
    <property type="protein sequence ID" value="VDN95528.1"/>
    <property type="molecule type" value="Genomic_DNA"/>
</dbReference>
<reference evidence="1 2" key="2">
    <citation type="submission" date="2018-11" db="EMBL/GenBank/DDBJ databases">
        <authorList>
            <consortium name="Pathogen Informatics"/>
        </authorList>
    </citation>
    <scope>NUCLEOTIDE SEQUENCE [LARGE SCALE GENOMIC DNA]</scope>
</reference>